<feature type="transmembrane region" description="Helical" evidence="1">
    <location>
        <begin position="21"/>
        <end position="41"/>
    </location>
</feature>
<keyword evidence="5" id="KW-1185">Reference proteome</keyword>
<evidence type="ECO:0000313" key="3">
    <source>
        <dbReference type="EMBL" id="TDR37478.1"/>
    </source>
</evidence>
<evidence type="ECO:0000313" key="5">
    <source>
        <dbReference type="Proteomes" id="UP000294958"/>
    </source>
</evidence>
<feature type="transmembrane region" description="Helical" evidence="1">
    <location>
        <begin position="86"/>
        <end position="104"/>
    </location>
</feature>
<keyword evidence="1" id="KW-0812">Transmembrane</keyword>
<dbReference type="AlphaFoldDB" id="A0A011US50"/>
<proteinExistence type="predicted"/>
<keyword evidence="1" id="KW-1133">Transmembrane helix</keyword>
<dbReference type="Proteomes" id="UP000294958">
    <property type="component" value="Unassembled WGS sequence"/>
</dbReference>
<evidence type="ECO:0000313" key="2">
    <source>
        <dbReference type="EMBL" id="EXL08708.1"/>
    </source>
</evidence>
<dbReference type="RefSeq" id="WP_035026498.1">
    <property type="nucleotide sequence ID" value="NZ_KK073886.1"/>
</dbReference>
<gene>
    <name evidence="2" type="ORF">BG36_04080</name>
    <name evidence="3" type="ORF">DES43_10221</name>
</gene>
<dbReference type="PANTHER" id="PTHR34980">
    <property type="entry name" value="INNER MEMBRANE PROTEIN-RELATED-RELATED"/>
    <property type="match status" value="1"/>
</dbReference>
<dbReference type="eggNOG" id="COG3152">
    <property type="taxonomic scope" value="Bacteria"/>
</dbReference>
<dbReference type="EMBL" id="SNZF01000002">
    <property type="protein sequence ID" value="TDR37478.1"/>
    <property type="molecule type" value="Genomic_DNA"/>
</dbReference>
<reference evidence="2 4" key="1">
    <citation type="submission" date="2014-02" db="EMBL/GenBank/DDBJ databases">
        <title>Aquamicrobium defluvii Genome sequencing.</title>
        <authorList>
            <person name="Wang X."/>
        </authorList>
    </citation>
    <scope>NUCLEOTIDE SEQUENCE [LARGE SCALE GENOMIC DNA]</scope>
    <source>
        <strain evidence="2 4">W13Z1</strain>
    </source>
</reference>
<dbReference type="PATRIC" id="fig|69279.3.peg.2215"/>
<feature type="transmembrane region" description="Helical" evidence="1">
    <location>
        <begin position="53"/>
        <end position="74"/>
    </location>
</feature>
<dbReference type="EMBL" id="JENY01000012">
    <property type="protein sequence ID" value="EXL08708.1"/>
    <property type="molecule type" value="Genomic_DNA"/>
</dbReference>
<comment type="caution">
    <text evidence="2">The sequence shown here is derived from an EMBL/GenBank/DDBJ whole genome shotgun (WGS) entry which is preliminary data.</text>
</comment>
<dbReference type="OrthoDB" id="9812349at2"/>
<name>A0A011US50_9HYPH</name>
<reference evidence="3 5" key="2">
    <citation type="submission" date="2019-03" db="EMBL/GenBank/DDBJ databases">
        <title>Genomic Encyclopedia of Type Strains, Phase IV (KMG-IV): sequencing the most valuable type-strain genomes for metagenomic binning, comparative biology and taxonomic classification.</title>
        <authorList>
            <person name="Goeker M."/>
        </authorList>
    </citation>
    <scope>NUCLEOTIDE SEQUENCE [LARGE SCALE GENOMIC DNA]</scope>
    <source>
        <strain evidence="3 5">DSM 11603</strain>
    </source>
</reference>
<keyword evidence="1" id="KW-0472">Membrane</keyword>
<dbReference type="STRING" id="69279.BG36_04080"/>
<accession>A0A011US50</accession>
<dbReference type="InterPro" id="IPR008523">
    <property type="entry name" value="DUF805"/>
</dbReference>
<dbReference type="HOGENOM" id="CLU_093674_5_2_5"/>
<dbReference type="Pfam" id="PF05656">
    <property type="entry name" value="DUF805"/>
    <property type="match status" value="1"/>
</dbReference>
<evidence type="ECO:0000313" key="4">
    <source>
        <dbReference type="Proteomes" id="UP000019849"/>
    </source>
</evidence>
<dbReference type="Proteomes" id="UP000019849">
    <property type="component" value="Unassembled WGS sequence"/>
</dbReference>
<sequence>MNSSQDLFWLFFGASGRINRRVYAMACALSYMARFFTAYQFVRYSTEAQPSVAWATIMLVAMLLSLWSNVMLSIKRLHDCGLPGGWAIPTILFDILAVFVLALMPGNPGPNRYGEHTNRPR</sequence>
<dbReference type="GO" id="GO:0005886">
    <property type="term" value="C:plasma membrane"/>
    <property type="evidence" value="ECO:0007669"/>
    <property type="project" value="TreeGrafter"/>
</dbReference>
<evidence type="ECO:0000256" key="1">
    <source>
        <dbReference type="SAM" id="Phobius"/>
    </source>
</evidence>
<organism evidence="2 4">
    <name type="scientific">Aquamicrobium defluvii</name>
    <dbReference type="NCBI Taxonomy" id="69279"/>
    <lineage>
        <taxon>Bacteria</taxon>
        <taxon>Pseudomonadati</taxon>
        <taxon>Pseudomonadota</taxon>
        <taxon>Alphaproteobacteria</taxon>
        <taxon>Hyphomicrobiales</taxon>
        <taxon>Phyllobacteriaceae</taxon>
        <taxon>Aquamicrobium</taxon>
    </lineage>
</organism>
<protein>
    <submittedName>
        <fullName evidence="3">Uncharacterized membrane protein YhaH (DUF805 family)</fullName>
    </submittedName>
</protein>